<evidence type="ECO:0000313" key="1">
    <source>
        <dbReference type="EMBL" id="MEE3717140.1"/>
    </source>
</evidence>
<keyword evidence="2" id="KW-1185">Reference proteome</keyword>
<protein>
    <submittedName>
        <fullName evidence="1">Uncharacterized protein</fullName>
    </submittedName>
</protein>
<reference evidence="1" key="1">
    <citation type="submission" date="2024-01" db="EMBL/GenBank/DDBJ databases">
        <title>Bank of Algae and Cyanobacteria of the Azores (BACA) strain genomes.</title>
        <authorList>
            <person name="Luz R."/>
            <person name="Cordeiro R."/>
            <person name="Fonseca A."/>
            <person name="Goncalves V."/>
        </authorList>
    </citation>
    <scope>NUCLEOTIDE SEQUENCE</scope>
    <source>
        <strain evidence="1">BACA0141</strain>
    </source>
</reference>
<dbReference type="AlphaFoldDB" id="A0AAW9PS92"/>
<comment type="caution">
    <text evidence="1">The sequence shown here is derived from an EMBL/GenBank/DDBJ whole genome shotgun (WGS) entry which is preliminary data.</text>
</comment>
<evidence type="ECO:0000313" key="2">
    <source>
        <dbReference type="Proteomes" id="UP001333818"/>
    </source>
</evidence>
<accession>A0AAW9PS92</accession>
<organism evidence="1 2">
    <name type="scientific">Tumidithrix elongata BACA0141</name>
    <dbReference type="NCBI Taxonomy" id="2716417"/>
    <lineage>
        <taxon>Bacteria</taxon>
        <taxon>Bacillati</taxon>
        <taxon>Cyanobacteriota</taxon>
        <taxon>Cyanophyceae</taxon>
        <taxon>Pseudanabaenales</taxon>
        <taxon>Pseudanabaenaceae</taxon>
        <taxon>Tumidithrix</taxon>
        <taxon>Tumidithrix elongata</taxon>
    </lineage>
</organism>
<name>A0AAW9PS92_9CYAN</name>
<sequence length="144" mass="16477">MATYNVVKDYLAQWMQVGKKVWLQSENRAVGIRKVIEGEKYAQEFESLWSEISTTKANEAYLEGTEETIQDLLSNKWELVECARCSLPVACLDMGAREISACPCSTMRLWPNLETIPPRKPVKTTRYLNNICDRLLEKRSPAST</sequence>
<proteinExistence type="predicted"/>
<gene>
    <name evidence="1" type="ORF">V2H45_10320</name>
</gene>
<dbReference type="RefSeq" id="WP_330483569.1">
    <property type="nucleotide sequence ID" value="NZ_JAZBJZ010000033.1"/>
</dbReference>
<dbReference type="Proteomes" id="UP001333818">
    <property type="component" value="Unassembled WGS sequence"/>
</dbReference>
<dbReference type="EMBL" id="JAZBJZ010000033">
    <property type="protein sequence ID" value="MEE3717140.1"/>
    <property type="molecule type" value="Genomic_DNA"/>
</dbReference>